<dbReference type="Proteomes" id="UP000555367">
    <property type="component" value="Unassembled WGS sequence"/>
</dbReference>
<gene>
    <name evidence="5" type="primary">Sult2b1_1</name>
    <name evidence="5" type="ORF">PELURI_R15941</name>
</gene>
<organism evidence="5 6">
    <name type="scientific">Pelecanoides urinatrix</name>
    <name type="common">Common diving petrel</name>
    <name type="synonym">Procellaria urinatrix</name>
    <dbReference type="NCBI Taxonomy" id="37079"/>
    <lineage>
        <taxon>Eukaryota</taxon>
        <taxon>Metazoa</taxon>
        <taxon>Chordata</taxon>
        <taxon>Craniata</taxon>
        <taxon>Vertebrata</taxon>
        <taxon>Euteleostomi</taxon>
        <taxon>Archelosauria</taxon>
        <taxon>Archosauria</taxon>
        <taxon>Dinosauria</taxon>
        <taxon>Saurischia</taxon>
        <taxon>Theropoda</taxon>
        <taxon>Coelurosauria</taxon>
        <taxon>Aves</taxon>
        <taxon>Neognathae</taxon>
        <taxon>Neoaves</taxon>
        <taxon>Aequornithes</taxon>
        <taxon>Procellariiformes</taxon>
        <taxon>Procellariidae</taxon>
        <taxon>Pelecanoides</taxon>
    </lineage>
</organism>
<evidence type="ECO:0000259" key="4">
    <source>
        <dbReference type="Pfam" id="PF00685"/>
    </source>
</evidence>
<dbReference type="GO" id="GO:0008146">
    <property type="term" value="F:sulfotransferase activity"/>
    <property type="evidence" value="ECO:0007669"/>
    <property type="project" value="InterPro"/>
</dbReference>
<keyword evidence="6" id="KW-1185">Reference proteome</keyword>
<dbReference type="OrthoDB" id="205623at2759"/>
<evidence type="ECO:0000313" key="5">
    <source>
        <dbReference type="EMBL" id="NXT31261.1"/>
    </source>
</evidence>
<dbReference type="SUPFAM" id="SSF52540">
    <property type="entry name" value="P-loop containing nucleoside triphosphate hydrolases"/>
    <property type="match status" value="1"/>
</dbReference>
<feature type="non-terminal residue" evidence="5">
    <location>
        <position position="95"/>
    </location>
</feature>
<dbReference type="EC" id="2.8.2.-" evidence="3"/>
<feature type="non-terminal residue" evidence="5">
    <location>
        <position position="1"/>
    </location>
</feature>
<evidence type="ECO:0000256" key="1">
    <source>
        <dbReference type="ARBA" id="ARBA00005771"/>
    </source>
</evidence>
<evidence type="ECO:0000256" key="2">
    <source>
        <dbReference type="ARBA" id="ARBA00022679"/>
    </source>
</evidence>
<name>A0A7L3BFQ5_PELUR</name>
<dbReference type="InterPro" id="IPR000863">
    <property type="entry name" value="Sulfotransferase_dom"/>
</dbReference>
<dbReference type="Pfam" id="PF00685">
    <property type="entry name" value="Sulfotransfer_1"/>
    <property type="match status" value="1"/>
</dbReference>
<accession>A0A7L3BFQ5</accession>
<evidence type="ECO:0000313" key="6">
    <source>
        <dbReference type="Proteomes" id="UP000555367"/>
    </source>
</evidence>
<keyword evidence="2 3" id="KW-0808">Transferase</keyword>
<dbReference type="EMBL" id="VZTQ01000600">
    <property type="protein sequence ID" value="NXT31261.1"/>
    <property type="molecule type" value="Genomic_DNA"/>
</dbReference>
<protein>
    <recommendedName>
        <fullName evidence="3">Sulfotransferase</fullName>
        <ecNumber evidence="3">2.8.2.-</ecNumber>
    </recommendedName>
</protein>
<dbReference type="Gene3D" id="3.40.50.300">
    <property type="entry name" value="P-loop containing nucleotide triphosphate hydrolases"/>
    <property type="match status" value="1"/>
</dbReference>
<reference evidence="5 6" key="1">
    <citation type="submission" date="2019-09" db="EMBL/GenBank/DDBJ databases">
        <title>Bird 10,000 Genomes (B10K) Project - Family phase.</title>
        <authorList>
            <person name="Zhang G."/>
        </authorList>
    </citation>
    <scope>NUCLEOTIDE SEQUENCE [LARGE SCALE GENOMIC DNA]</scope>
    <source>
        <strain evidence="5">B10K-DU-012-45</strain>
    </source>
</reference>
<dbReference type="AlphaFoldDB" id="A0A7L3BFQ5"/>
<dbReference type="InterPro" id="IPR027417">
    <property type="entry name" value="P-loop_NTPase"/>
</dbReference>
<comment type="similarity">
    <text evidence="1 3">Belongs to the sulfotransferase 1 family.</text>
</comment>
<evidence type="ECO:0000256" key="3">
    <source>
        <dbReference type="RuleBase" id="RU361155"/>
    </source>
</evidence>
<feature type="domain" description="Sulfotransferase" evidence="4">
    <location>
        <begin position="1"/>
        <end position="94"/>
    </location>
</feature>
<proteinExistence type="inferred from homology"/>
<comment type="caution">
    <text evidence="5">The sequence shown here is derived from an EMBL/GenBank/DDBJ whole genome shotgun (WGS) entry which is preliminary data.</text>
</comment>
<dbReference type="PANTHER" id="PTHR11783">
    <property type="entry name" value="SULFOTRANSFERASE SULT"/>
    <property type="match status" value="1"/>
</dbReference>
<sequence length="95" mass="11146">MLEILSLIRSDGDPRWCRSVPNWDRGPWLETVLGLRRARGNPRPRLISSHLPIQLFPRAFFTSKAKVIYTVRNPKDVLVSLYHFSRIFRPYKDPG</sequence>